<keyword evidence="2" id="KW-0812">Transmembrane</keyword>
<keyword evidence="2" id="KW-1133">Transmembrane helix</keyword>
<keyword evidence="2" id="KW-0472">Membrane</keyword>
<evidence type="ECO:0000256" key="2">
    <source>
        <dbReference type="SAM" id="Phobius"/>
    </source>
</evidence>
<comment type="caution">
    <text evidence="3">The sequence shown here is derived from an EMBL/GenBank/DDBJ whole genome shotgun (WGS) entry which is preliminary data.</text>
</comment>
<proteinExistence type="predicted"/>
<dbReference type="AlphaFoldDB" id="A0A4C1VF73"/>
<feature type="compositionally biased region" description="Polar residues" evidence="1">
    <location>
        <begin position="185"/>
        <end position="196"/>
    </location>
</feature>
<evidence type="ECO:0000313" key="4">
    <source>
        <dbReference type="Proteomes" id="UP000299102"/>
    </source>
</evidence>
<feature type="transmembrane region" description="Helical" evidence="2">
    <location>
        <begin position="229"/>
        <end position="245"/>
    </location>
</feature>
<protein>
    <submittedName>
        <fullName evidence="3">Uncharacterized protein</fullName>
    </submittedName>
</protein>
<organism evidence="3 4">
    <name type="scientific">Eumeta variegata</name>
    <name type="common">Bagworm moth</name>
    <name type="synonym">Eumeta japonica</name>
    <dbReference type="NCBI Taxonomy" id="151549"/>
    <lineage>
        <taxon>Eukaryota</taxon>
        <taxon>Metazoa</taxon>
        <taxon>Ecdysozoa</taxon>
        <taxon>Arthropoda</taxon>
        <taxon>Hexapoda</taxon>
        <taxon>Insecta</taxon>
        <taxon>Pterygota</taxon>
        <taxon>Neoptera</taxon>
        <taxon>Endopterygota</taxon>
        <taxon>Lepidoptera</taxon>
        <taxon>Glossata</taxon>
        <taxon>Ditrysia</taxon>
        <taxon>Tineoidea</taxon>
        <taxon>Psychidae</taxon>
        <taxon>Oiketicinae</taxon>
        <taxon>Eumeta</taxon>
    </lineage>
</organism>
<dbReference type="Proteomes" id="UP000299102">
    <property type="component" value="Unassembled WGS sequence"/>
</dbReference>
<reference evidence="3 4" key="1">
    <citation type="journal article" date="2019" name="Commun. Biol.">
        <title>The bagworm genome reveals a unique fibroin gene that provides high tensile strength.</title>
        <authorList>
            <person name="Kono N."/>
            <person name="Nakamura H."/>
            <person name="Ohtoshi R."/>
            <person name="Tomita M."/>
            <person name="Numata K."/>
            <person name="Arakawa K."/>
        </authorList>
    </citation>
    <scope>NUCLEOTIDE SEQUENCE [LARGE SCALE GENOMIC DNA]</scope>
</reference>
<evidence type="ECO:0000256" key="1">
    <source>
        <dbReference type="SAM" id="MobiDB-lite"/>
    </source>
</evidence>
<feature type="region of interest" description="Disordered" evidence="1">
    <location>
        <begin position="138"/>
        <end position="196"/>
    </location>
</feature>
<evidence type="ECO:0000313" key="3">
    <source>
        <dbReference type="EMBL" id="GBP37768.1"/>
    </source>
</evidence>
<name>A0A4C1VF73_EUMVA</name>
<dbReference type="OrthoDB" id="7452914at2759"/>
<dbReference type="EMBL" id="BGZK01000338">
    <property type="protein sequence ID" value="GBP37768.1"/>
    <property type="molecule type" value="Genomic_DNA"/>
</dbReference>
<gene>
    <name evidence="3" type="ORF">EVAR_29970_1</name>
</gene>
<accession>A0A4C1VF73</accession>
<sequence length="362" mass="39981">MADGAHYKLVKKRLDSSTRSATGTYQEQTEKIIVLPGLAILAPPRVYALCLGTGGTALFMALFKTVPMTRVPSNKENLATLPQSELGNFFKDIASTTKDEVQKTIEELKDKAGGVDGINKVYMFFVLAFHSIIPHHEADRSSLSEQNTTETEETQDLLHQAPDSGTGEEVPQAEVPRVGGESIASEDSQNDRCSSQDVVSEQKNEVEVRNNIQIASDAYIYNARMCDAILFYGFAIACILVAVIIKSSKQSLRTELCWAPCIRHKRIYHKNIVIVYPTEVSLRATFLLQNDGVGVAWRSEAPLLTERECGRHVIRHASRLNVTAIAAANPVKCTAGYKSRGVRFMAFSIKRGRFDRRAGKTG</sequence>
<keyword evidence="4" id="KW-1185">Reference proteome</keyword>